<dbReference type="GeneID" id="63713564"/>
<protein>
    <submittedName>
        <fullName evidence="1">Uncharacterized protein</fullName>
    </submittedName>
</protein>
<evidence type="ECO:0000313" key="2">
    <source>
        <dbReference type="Proteomes" id="UP000076580"/>
    </source>
</evidence>
<proteinExistence type="predicted"/>
<sequence length="230" mass="25171">MATAHAASSLAPVLRVLPPAQRRFASTALRPRPRGTTAKRPAPARRFIPEAAERFIGPKGQLLTTRENVDFIVANDLEPDNGTMARFTPGPEMKRIAADFGVALAFSPRHVIHPFDLRAFDPRGHPLAAMKRAQLARKIHEDSLWIIMTSAGGVSAVVRSMTQNKLVKELHLALEAMGYRSGTGRGPTKEIRGTFWVTIFDPVKAAGQSAERFGKTVAAALDQECSRRRS</sequence>
<organism evidence="1 2">
    <name type="scientific">Drechmeria coniospora</name>
    <name type="common">Nematophagous fungus</name>
    <name type="synonym">Meria coniospora</name>
    <dbReference type="NCBI Taxonomy" id="98403"/>
    <lineage>
        <taxon>Eukaryota</taxon>
        <taxon>Fungi</taxon>
        <taxon>Dikarya</taxon>
        <taxon>Ascomycota</taxon>
        <taxon>Pezizomycotina</taxon>
        <taxon>Sordariomycetes</taxon>
        <taxon>Hypocreomycetidae</taxon>
        <taxon>Hypocreales</taxon>
        <taxon>Ophiocordycipitaceae</taxon>
        <taxon>Drechmeria</taxon>
    </lineage>
</organism>
<gene>
    <name evidence="1" type="ORF">DCS_00921</name>
</gene>
<dbReference type="EMBL" id="LAYC01000001">
    <property type="protein sequence ID" value="KYK59787.1"/>
    <property type="molecule type" value="Genomic_DNA"/>
</dbReference>
<dbReference type="AlphaFoldDB" id="A0A151GRP3"/>
<reference evidence="1 2" key="1">
    <citation type="journal article" date="2016" name="Sci. Rep.">
        <title>Insights into Adaptations to a Near-Obligate Nematode Endoparasitic Lifestyle from the Finished Genome of Drechmeria coniospora.</title>
        <authorList>
            <person name="Zhang L."/>
            <person name="Zhou Z."/>
            <person name="Guo Q."/>
            <person name="Fokkens L."/>
            <person name="Miskei M."/>
            <person name="Pocsi I."/>
            <person name="Zhang W."/>
            <person name="Chen M."/>
            <person name="Wang L."/>
            <person name="Sun Y."/>
            <person name="Donzelli B.G."/>
            <person name="Gibson D.M."/>
            <person name="Nelson D.R."/>
            <person name="Luo J.G."/>
            <person name="Rep M."/>
            <person name="Liu H."/>
            <person name="Yang S."/>
            <person name="Wang J."/>
            <person name="Krasnoff S.B."/>
            <person name="Xu Y."/>
            <person name="Molnar I."/>
            <person name="Lin M."/>
        </authorList>
    </citation>
    <scope>NUCLEOTIDE SEQUENCE [LARGE SCALE GENOMIC DNA]</scope>
    <source>
        <strain evidence="1 2">ARSEF 6962</strain>
    </source>
</reference>
<dbReference type="RefSeq" id="XP_040659139.1">
    <property type="nucleotide sequence ID" value="XM_040798256.1"/>
</dbReference>
<dbReference type="InParanoid" id="A0A151GRP3"/>
<comment type="caution">
    <text evidence="1">The sequence shown here is derived from an EMBL/GenBank/DDBJ whole genome shotgun (WGS) entry which is preliminary data.</text>
</comment>
<name>A0A151GRP3_DRECN</name>
<evidence type="ECO:0000313" key="1">
    <source>
        <dbReference type="EMBL" id="KYK59787.1"/>
    </source>
</evidence>
<keyword evidence="2" id="KW-1185">Reference proteome</keyword>
<accession>A0A151GRP3</accession>
<dbReference type="Proteomes" id="UP000076580">
    <property type="component" value="Chromosome 01"/>
</dbReference>